<dbReference type="InterPro" id="IPR000571">
    <property type="entry name" value="Znf_CCCH"/>
</dbReference>
<dbReference type="Pfam" id="PF00642">
    <property type="entry name" value="zf-CCCH"/>
    <property type="match status" value="2"/>
</dbReference>
<reference evidence="7 8" key="1">
    <citation type="journal article" date="2018" name="MBio">
        <title>Comparative Genomics Reveals the Core Gene Toolbox for the Fungus-Insect Symbiosis.</title>
        <authorList>
            <person name="Wang Y."/>
            <person name="Stata M."/>
            <person name="Wang W."/>
            <person name="Stajich J.E."/>
            <person name="White M.M."/>
            <person name="Moncalvo J.M."/>
        </authorList>
    </citation>
    <scope>NUCLEOTIDE SEQUENCE [LARGE SCALE GENOMIC DNA]</scope>
    <source>
        <strain evidence="7 8">SWE-8-4</strain>
    </source>
</reference>
<dbReference type="PANTHER" id="PTHR12547:SF18">
    <property type="entry name" value="PROTEIN TIS11"/>
    <property type="match status" value="1"/>
</dbReference>
<keyword evidence="4 5" id="KW-0862">Zinc</keyword>
<dbReference type="Gene3D" id="6.10.250.3220">
    <property type="match status" value="1"/>
</dbReference>
<feature type="domain" description="C3H1-type" evidence="6">
    <location>
        <begin position="143"/>
        <end position="171"/>
    </location>
</feature>
<accession>A0A2T9Y9Z9</accession>
<dbReference type="EMBL" id="MBFR01000336">
    <property type="protein sequence ID" value="PVU89149.1"/>
    <property type="molecule type" value="Genomic_DNA"/>
</dbReference>
<dbReference type="PROSITE" id="PS50103">
    <property type="entry name" value="ZF_C3H1"/>
    <property type="match status" value="2"/>
</dbReference>
<proteinExistence type="predicted"/>
<dbReference type="PANTHER" id="PTHR12547">
    <property type="entry name" value="CCCH ZINC FINGER/TIS11-RELATED"/>
    <property type="match status" value="1"/>
</dbReference>
<evidence type="ECO:0000256" key="4">
    <source>
        <dbReference type="ARBA" id="ARBA00022833"/>
    </source>
</evidence>
<feature type="zinc finger region" description="C3H1-type" evidence="5">
    <location>
        <begin position="181"/>
        <end position="209"/>
    </location>
</feature>
<feature type="domain" description="C3H1-type" evidence="6">
    <location>
        <begin position="181"/>
        <end position="209"/>
    </location>
</feature>
<evidence type="ECO:0000313" key="8">
    <source>
        <dbReference type="Proteomes" id="UP000245383"/>
    </source>
</evidence>
<comment type="caution">
    <text evidence="7">The sequence shown here is derived from an EMBL/GenBank/DDBJ whole genome shotgun (WGS) entry which is preliminary data.</text>
</comment>
<dbReference type="Proteomes" id="UP000245383">
    <property type="component" value="Unassembled WGS sequence"/>
</dbReference>
<organism evidence="7 8">
    <name type="scientific">Smittium simulii</name>
    <dbReference type="NCBI Taxonomy" id="133385"/>
    <lineage>
        <taxon>Eukaryota</taxon>
        <taxon>Fungi</taxon>
        <taxon>Fungi incertae sedis</taxon>
        <taxon>Zoopagomycota</taxon>
        <taxon>Kickxellomycotina</taxon>
        <taxon>Harpellomycetes</taxon>
        <taxon>Harpellales</taxon>
        <taxon>Legeriomycetaceae</taxon>
        <taxon>Smittium</taxon>
    </lineage>
</organism>
<dbReference type="SMART" id="SM00356">
    <property type="entry name" value="ZnF_C3H1"/>
    <property type="match status" value="2"/>
</dbReference>
<dbReference type="STRING" id="133385.A0A2T9Y9Z9"/>
<dbReference type="AlphaFoldDB" id="A0A2T9Y9Z9"/>
<dbReference type="GO" id="GO:0003729">
    <property type="term" value="F:mRNA binding"/>
    <property type="evidence" value="ECO:0007669"/>
    <property type="project" value="InterPro"/>
</dbReference>
<evidence type="ECO:0000256" key="2">
    <source>
        <dbReference type="ARBA" id="ARBA00022737"/>
    </source>
</evidence>
<dbReference type="GO" id="GO:0008270">
    <property type="term" value="F:zinc ion binding"/>
    <property type="evidence" value="ECO:0007669"/>
    <property type="project" value="UniProtKB-KW"/>
</dbReference>
<evidence type="ECO:0000259" key="6">
    <source>
        <dbReference type="PROSITE" id="PS50103"/>
    </source>
</evidence>
<evidence type="ECO:0000256" key="5">
    <source>
        <dbReference type="PROSITE-ProRule" id="PRU00723"/>
    </source>
</evidence>
<evidence type="ECO:0000256" key="1">
    <source>
        <dbReference type="ARBA" id="ARBA00022723"/>
    </source>
</evidence>
<protein>
    <recommendedName>
        <fullName evidence="6">C3H1-type domain-containing protein</fullName>
    </recommendedName>
</protein>
<evidence type="ECO:0000256" key="3">
    <source>
        <dbReference type="ARBA" id="ARBA00022771"/>
    </source>
</evidence>
<gene>
    <name evidence="7" type="ORF">BB561_005520</name>
</gene>
<dbReference type="InterPro" id="IPR036855">
    <property type="entry name" value="Znf_CCCH_sf"/>
</dbReference>
<dbReference type="InterPro" id="IPR045877">
    <property type="entry name" value="ZFP36-like"/>
</dbReference>
<dbReference type="SUPFAM" id="SSF90229">
    <property type="entry name" value="CCCH zinc finger"/>
    <property type="match status" value="2"/>
</dbReference>
<keyword evidence="2" id="KW-0677">Repeat</keyword>
<keyword evidence="8" id="KW-1185">Reference proteome</keyword>
<dbReference type="Gene3D" id="4.10.1000.10">
    <property type="entry name" value="Zinc finger, CCCH-type"/>
    <property type="match status" value="1"/>
</dbReference>
<dbReference type="FunFam" id="4.10.1000.10:FF:000001">
    <property type="entry name" value="zinc finger CCCH domain-containing protein 15-like"/>
    <property type="match status" value="1"/>
</dbReference>
<evidence type="ECO:0000313" key="7">
    <source>
        <dbReference type="EMBL" id="PVU89149.1"/>
    </source>
</evidence>
<name>A0A2T9Y9Z9_9FUNG</name>
<sequence>MSRLDNLDYQLLPQNKYTRSFKNCNSENSENTNQNSLPTFLTSKVDNKQKSVLKKKIKAPAFSRVDSELPVLSANTRFSDSEDSVKTLESNLNITSKIPNNIKMNSKKEKQTKAAEKSSFLVNDKCSKEIVDKNEEILSEEDTFKTELCNKWMTTGRCIYGDLCRFAHGKDELRNRIRHPKFRTKICKTFSKTGYCPYENRCDFVHVTSKNGKLYSGYTEVNENNDGQNNCNHNKSINSPKISNKQNSFVKDFAEISVSDLKENRNHIIQESENCINDIFLPAKTNKNNAEYTMSSLGEKNNRNSDPIFKTNTAYLKNLPISVENLSNKTSSQILQLSSDIKQRNRAIHFDNFCNSYNYEDHILGHDILYNGENRASAYSPSYYHAQYLKNNVSATYQRDYINNSNNLKYNRLLERGLYTPFNLDKKMDILSKENYDYNGMKYIANPCLDHHYATAEFECFKNNNISKLGNKVGSVDNNRVDSNLYKDKIKHSSLLNYNLLCENYSDQLMWNKFN</sequence>
<keyword evidence="1 5" id="KW-0479">Metal-binding</keyword>
<feature type="zinc finger region" description="C3H1-type" evidence="5">
    <location>
        <begin position="143"/>
        <end position="171"/>
    </location>
</feature>
<dbReference type="OrthoDB" id="410307at2759"/>
<keyword evidence="3 5" id="KW-0863">Zinc-finger</keyword>